<dbReference type="AlphaFoldDB" id="A0A2V2N8W9"/>
<feature type="transmembrane region" description="Helical" evidence="7">
    <location>
        <begin position="151"/>
        <end position="174"/>
    </location>
</feature>
<keyword evidence="5 7" id="KW-1133">Transmembrane helix</keyword>
<feature type="transmembrane region" description="Helical" evidence="7">
    <location>
        <begin position="35"/>
        <end position="53"/>
    </location>
</feature>
<dbReference type="Gene3D" id="3.30.70.1450">
    <property type="entry name" value="Regulator of K+ conductance, C-terminal domain"/>
    <property type="match status" value="1"/>
</dbReference>
<organism evidence="10 11">
    <name type="scientific">Methanospirillum lacunae</name>
    <dbReference type="NCBI Taxonomy" id="668570"/>
    <lineage>
        <taxon>Archaea</taxon>
        <taxon>Methanobacteriati</taxon>
        <taxon>Methanobacteriota</taxon>
        <taxon>Stenosarchaea group</taxon>
        <taxon>Methanomicrobia</taxon>
        <taxon>Methanomicrobiales</taxon>
        <taxon>Methanospirillaceae</taxon>
        <taxon>Methanospirillum</taxon>
    </lineage>
</organism>
<comment type="caution">
    <text evidence="10">The sequence shown here is derived from an EMBL/GenBank/DDBJ whole genome shotgun (WGS) entry which is preliminary data.</text>
</comment>
<dbReference type="SUPFAM" id="SSF51735">
    <property type="entry name" value="NAD(P)-binding Rossmann-fold domains"/>
    <property type="match status" value="1"/>
</dbReference>
<dbReference type="OrthoDB" id="43518at2157"/>
<accession>A0A2V2N8W9</accession>
<dbReference type="GO" id="GO:0008324">
    <property type="term" value="F:monoatomic cation transmembrane transporter activity"/>
    <property type="evidence" value="ECO:0007669"/>
    <property type="project" value="InterPro"/>
</dbReference>
<evidence type="ECO:0000256" key="2">
    <source>
        <dbReference type="ARBA" id="ARBA00005551"/>
    </source>
</evidence>
<evidence type="ECO:0000256" key="3">
    <source>
        <dbReference type="ARBA" id="ARBA00022448"/>
    </source>
</evidence>
<keyword evidence="4 7" id="KW-0812">Transmembrane</keyword>
<dbReference type="GO" id="GO:1902600">
    <property type="term" value="P:proton transmembrane transport"/>
    <property type="evidence" value="ECO:0007669"/>
    <property type="project" value="InterPro"/>
</dbReference>
<evidence type="ECO:0000256" key="6">
    <source>
        <dbReference type="ARBA" id="ARBA00023136"/>
    </source>
</evidence>
<dbReference type="GO" id="GO:0015297">
    <property type="term" value="F:antiporter activity"/>
    <property type="evidence" value="ECO:0007669"/>
    <property type="project" value="InterPro"/>
</dbReference>
<proteinExistence type="inferred from homology"/>
<evidence type="ECO:0000256" key="7">
    <source>
        <dbReference type="SAM" id="Phobius"/>
    </source>
</evidence>
<comment type="similarity">
    <text evidence="2">Belongs to the monovalent cation:proton antiporter 2 (CPA2) transporter (TC 2.A.37) family.</text>
</comment>
<feature type="transmembrane region" description="Helical" evidence="7">
    <location>
        <begin position="334"/>
        <end position="354"/>
    </location>
</feature>
<feature type="transmembrane region" description="Helical" evidence="7">
    <location>
        <begin position="6"/>
        <end position="28"/>
    </location>
</feature>
<dbReference type="EMBL" id="QGMY01000007">
    <property type="protein sequence ID" value="PWR72041.1"/>
    <property type="molecule type" value="Genomic_DNA"/>
</dbReference>
<feature type="transmembrane region" description="Helical" evidence="7">
    <location>
        <begin position="300"/>
        <end position="322"/>
    </location>
</feature>
<dbReference type="Pfam" id="PF02080">
    <property type="entry name" value="TrkA_C"/>
    <property type="match status" value="1"/>
</dbReference>
<gene>
    <name evidence="10" type="ORF">DK846_08610</name>
</gene>
<evidence type="ECO:0000256" key="1">
    <source>
        <dbReference type="ARBA" id="ARBA00004141"/>
    </source>
</evidence>
<name>A0A2V2N8W9_9EURY</name>
<feature type="domain" description="RCK C-terminal" evidence="9">
    <location>
        <begin position="575"/>
        <end position="661"/>
    </location>
</feature>
<keyword evidence="6 7" id="KW-0472">Membrane</keyword>
<comment type="subcellular location">
    <subcellularLocation>
        <location evidence="1">Membrane</location>
        <topology evidence="1">Multi-pass membrane protein</topology>
    </subcellularLocation>
</comment>
<feature type="transmembrane region" description="Helical" evidence="7">
    <location>
        <begin position="90"/>
        <end position="112"/>
    </location>
</feature>
<feature type="transmembrane region" description="Helical" evidence="7">
    <location>
        <begin position="274"/>
        <end position="293"/>
    </location>
</feature>
<sequence length="665" mass="72539">MMEGIYTSFFTDIVVIFILSVFLLLVLYRIRIPSVVGFLLTGIIVGPSGLGLIHNQDSIEFFAEFGVIFLLFTIGLEFSISHILRSRQFVLIGGTVQVFSTILLATALMKLAGMGLNHAIFVGMLVSLSSTAIVMKVLADRQEVGSPHGKAALGILIFQDLIVIPMMMITPILGGDTTDSPSVLKLLSGGILIIAVVYISSRYVIPYLLHYAARLRNREMFLFIVIGTCLLIAYLTSEIGLSMALGAFLAGLIISESEYSMHAMYNMVPFRDIFAAFFFISIGMIFDLSYLLVHPVLVAVLVAIIIIVKYGTGTIAAIASGLPARSSVLTGISLSQIGEFSFILATTGVSAGILASDQYQLFLDVSVVTMGLAPLLISLSTRVSPKLAAPLTRIVPDHATTPDKETAREMKDHIIIVGFGLNGMNVAKSAKAAGVPYRIIEMNPDTVRKERKKGESILYGDAAQPGILMKAGIDQARVLVVVVNDPFATQQTVRIARELNPGLYIIARTRFMGEVSTLVDLGADDVIPEEFETSIEIFTRILNKYLIPEDEIERLVRDIRAGGYQMLRSVSTTPATFDDLMGLVPDIDMRTIRIPNSSPWVGKNLAESQLRNRFHVSVVAIRRGNRMIISPGGDDVISGSDILMIIGKSNDIRRAFHQCEAEQQV</sequence>
<reference evidence="10 11" key="1">
    <citation type="submission" date="2018-05" db="EMBL/GenBank/DDBJ databases">
        <title>Draft genome of Methanospirillum lacunae Ki8-1.</title>
        <authorList>
            <person name="Dueholm M.S."/>
            <person name="Nielsen P.H."/>
            <person name="Bakmann L.F."/>
            <person name="Otzen D.E."/>
        </authorList>
    </citation>
    <scope>NUCLEOTIDE SEQUENCE [LARGE SCALE GENOMIC DNA]</scope>
    <source>
        <strain evidence="10 11">Ki8-1</strain>
    </source>
</reference>
<dbReference type="InterPro" id="IPR038770">
    <property type="entry name" value="Na+/solute_symporter_sf"/>
</dbReference>
<keyword evidence="11" id="KW-1185">Reference proteome</keyword>
<dbReference type="Gene3D" id="3.40.50.720">
    <property type="entry name" value="NAD(P)-binding Rossmann-like Domain"/>
    <property type="match status" value="1"/>
</dbReference>
<dbReference type="Proteomes" id="UP000245657">
    <property type="component" value="Unassembled WGS sequence"/>
</dbReference>
<feature type="transmembrane region" description="Helical" evidence="7">
    <location>
        <begin position="59"/>
        <end position="78"/>
    </location>
</feature>
<evidence type="ECO:0000313" key="11">
    <source>
        <dbReference type="Proteomes" id="UP000245657"/>
    </source>
</evidence>
<dbReference type="InterPro" id="IPR003148">
    <property type="entry name" value="RCK_N"/>
</dbReference>
<feature type="domain" description="RCK N-terminal" evidence="8">
    <location>
        <begin position="411"/>
        <end position="528"/>
    </location>
</feature>
<dbReference type="GeneID" id="97548093"/>
<dbReference type="InterPro" id="IPR006037">
    <property type="entry name" value="RCK_C"/>
</dbReference>
<keyword evidence="3" id="KW-0813">Transport</keyword>
<protein>
    <submittedName>
        <fullName evidence="10">Potassium transporter KefB</fullName>
    </submittedName>
</protein>
<dbReference type="GO" id="GO:0006813">
    <property type="term" value="P:potassium ion transport"/>
    <property type="evidence" value="ECO:0007669"/>
    <property type="project" value="InterPro"/>
</dbReference>
<feature type="transmembrane region" description="Helical" evidence="7">
    <location>
        <begin position="221"/>
        <end position="254"/>
    </location>
</feature>
<feature type="transmembrane region" description="Helical" evidence="7">
    <location>
        <begin position="186"/>
        <end position="209"/>
    </location>
</feature>
<evidence type="ECO:0000259" key="9">
    <source>
        <dbReference type="PROSITE" id="PS51202"/>
    </source>
</evidence>
<dbReference type="PROSITE" id="PS51202">
    <property type="entry name" value="RCK_C"/>
    <property type="match status" value="1"/>
</dbReference>
<evidence type="ECO:0000313" key="10">
    <source>
        <dbReference type="EMBL" id="PWR72041.1"/>
    </source>
</evidence>
<evidence type="ECO:0000256" key="5">
    <source>
        <dbReference type="ARBA" id="ARBA00022989"/>
    </source>
</evidence>
<evidence type="ECO:0000256" key="4">
    <source>
        <dbReference type="ARBA" id="ARBA00022692"/>
    </source>
</evidence>
<evidence type="ECO:0000259" key="8">
    <source>
        <dbReference type="PROSITE" id="PS51201"/>
    </source>
</evidence>
<dbReference type="PANTHER" id="PTHR42751:SF3">
    <property type="entry name" value="SODIUM_GLUTAMATE SYMPORTER"/>
    <property type="match status" value="1"/>
</dbReference>
<dbReference type="Gene3D" id="1.20.1530.20">
    <property type="match status" value="1"/>
</dbReference>
<dbReference type="InterPro" id="IPR036721">
    <property type="entry name" value="RCK_C_sf"/>
</dbReference>
<feature type="transmembrane region" description="Helical" evidence="7">
    <location>
        <begin position="361"/>
        <end position="379"/>
    </location>
</feature>
<dbReference type="RefSeq" id="WP_109968531.1">
    <property type="nucleotide sequence ID" value="NZ_CP176093.1"/>
</dbReference>
<dbReference type="InterPro" id="IPR036291">
    <property type="entry name" value="NAD(P)-bd_dom_sf"/>
</dbReference>
<dbReference type="Pfam" id="PF02254">
    <property type="entry name" value="TrkA_N"/>
    <property type="match status" value="1"/>
</dbReference>
<feature type="transmembrane region" description="Helical" evidence="7">
    <location>
        <begin position="118"/>
        <end position="139"/>
    </location>
</feature>
<dbReference type="SUPFAM" id="SSF116726">
    <property type="entry name" value="TrkA C-terminal domain-like"/>
    <property type="match status" value="1"/>
</dbReference>
<dbReference type="GO" id="GO:0016020">
    <property type="term" value="C:membrane"/>
    <property type="evidence" value="ECO:0007669"/>
    <property type="project" value="UniProtKB-SubCell"/>
</dbReference>
<dbReference type="PANTHER" id="PTHR42751">
    <property type="entry name" value="SODIUM/HYDROGEN EXCHANGER FAMILY/TRKA DOMAIN PROTEIN"/>
    <property type="match status" value="1"/>
</dbReference>
<dbReference type="Pfam" id="PF00999">
    <property type="entry name" value="Na_H_Exchanger"/>
    <property type="match status" value="1"/>
</dbReference>
<dbReference type="PROSITE" id="PS51201">
    <property type="entry name" value="RCK_N"/>
    <property type="match status" value="1"/>
</dbReference>
<dbReference type="InterPro" id="IPR006153">
    <property type="entry name" value="Cation/H_exchanger_TM"/>
</dbReference>